<reference evidence="2" key="1">
    <citation type="journal article" date="2014" name="Int. J. Syst. Evol. Microbiol.">
        <title>Complete genome sequence of Corynebacterium casei LMG S-19264T (=DSM 44701T), isolated from a smear-ripened cheese.</title>
        <authorList>
            <consortium name="US DOE Joint Genome Institute (JGI-PGF)"/>
            <person name="Walter F."/>
            <person name="Albersmeier A."/>
            <person name="Kalinowski J."/>
            <person name="Ruckert C."/>
        </authorList>
    </citation>
    <scope>NUCLEOTIDE SEQUENCE</scope>
    <source>
        <strain evidence="2">CGMCC 1.15425</strain>
    </source>
</reference>
<evidence type="ECO:0000256" key="1">
    <source>
        <dbReference type="SAM" id="MobiDB-lite"/>
    </source>
</evidence>
<feature type="compositionally biased region" description="Basic and acidic residues" evidence="1">
    <location>
        <begin position="71"/>
        <end position="83"/>
    </location>
</feature>
<name>A0A916VJU9_9GAMM</name>
<comment type="caution">
    <text evidence="2">The sequence shown here is derived from an EMBL/GenBank/DDBJ whole genome shotgun (WGS) entry which is preliminary data.</text>
</comment>
<feature type="compositionally biased region" description="Polar residues" evidence="1">
    <location>
        <begin position="84"/>
        <end position="93"/>
    </location>
</feature>
<protein>
    <submittedName>
        <fullName evidence="2">Uncharacterized protein</fullName>
    </submittedName>
</protein>
<gene>
    <name evidence="2" type="ORF">GCM10011403_29610</name>
</gene>
<keyword evidence="3" id="KW-1185">Reference proteome</keyword>
<evidence type="ECO:0000313" key="3">
    <source>
        <dbReference type="Proteomes" id="UP000627715"/>
    </source>
</evidence>
<evidence type="ECO:0000313" key="2">
    <source>
        <dbReference type="EMBL" id="GFZ84130.1"/>
    </source>
</evidence>
<organism evidence="2 3">
    <name type="scientific">Pseudohongiella nitratireducens</name>
    <dbReference type="NCBI Taxonomy" id="1768907"/>
    <lineage>
        <taxon>Bacteria</taxon>
        <taxon>Pseudomonadati</taxon>
        <taxon>Pseudomonadota</taxon>
        <taxon>Gammaproteobacteria</taxon>
        <taxon>Pseudomonadales</taxon>
        <taxon>Pseudohongiellaceae</taxon>
        <taxon>Pseudohongiella</taxon>
    </lineage>
</organism>
<reference evidence="2" key="2">
    <citation type="submission" date="2020-09" db="EMBL/GenBank/DDBJ databases">
        <authorList>
            <person name="Sun Q."/>
            <person name="Zhou Y."/>
        </authorList>
    </citation>
    <scope>NUCLEOTIDE SEQUENCE</scope>
    <source>
        <strain evidence="2">CGMCC 1.15425</strain>
    </source>
</reference>
<dbReference type="EMBL" id="BMIY01000015">
    <property type="protein sequence ID" value="GFZ84130.1"/>
    <property type="molecule type" value="Genomic_DNA"/>
</dbReference>
<dbReference type="Proteomes" id="UP000627715">
    <property type="component" value="Unassembled WGS sequence"/>
</dbReference>
<sequence length="93" mass="10374">MGMSASDNRDRSSSSGLDSQLLKQGIKQLELEIQTLTGWLQALGPSEAEPRLAYEDMLRSRREMLSTLQKQAERMDSASEHSENPVTQPSNSH</sequence>
<accession>A0A916VJU9</accession>
<feature type="region of interest" description="Disordered" evidence="1">
    <location>
        <begin position="63"/>
        <end position="93"/>
    </location>
</feature>
<feature type="region of interest" description="Disordered" evidence="1">
    <location>
        <begin position="1"/>
        <end position="21"/>
    </location>
</feature>
<proteinExistence type="predicted"/>
<dbReference type="AlphaFoldDB" id="A0A916VJU9"/>